<reference evidence="3" key="1">
    <citation type="journal article" date="2019" name="Int. J. Syst. Evol. Microbiol.">
        <title>The Global Catalogue of Microorganisms (GCM) 10K type strain sequencing project: providing services to taxonomists for standard genome sequencing and annotation.</title>
        <authorList>
            <consortium name="The Broad Institute Genomics Platform"/>
            <consortium name="The Broad Institute Genome Sequencing Center for Infectious Disease"/>
            <person name="Wu L."/>
            <person name="Ma J."/>
        </authorList>
    </citation>
    <scope>NUCLEOTIDE SEQUENCE [LARGE SCALE GENOMIC DNA]</scope>
    <source>
        <strain evidence="3">NBRC 106348</strain>
    </source>
</reference>
<gene>
    <name evidence="2" type="ORF">GCM10025864_10650</name>
</gene>
<comment type="caution">
    <text evidence="2">The sequence shown here is derived from an EMBL/GenBank/DDBJ whole genome shotgun (WGS) entry which is preliminary data.</text>
</comment>
<sequence>MTDSTQDAPEDPARAQDRRRAAKILYKPFGIVSSIVGGLVAARVFRLIYRRAVPGPEDQAPKPLESGYTARQVVIGALIQGAIFAGVKALVDRAGARAFERWTGEWPGD</sequence>
<keyword evidence="1" id="KW-0812">Transmembrane</keyword>
<protein>
    <submittedName>
        <fullName evidence="2">Membrane protein</fullName>
    </submittedName>
</protein>
<feature type="transmembrane region" description="Helical" evidence="1">
    <location>
        <begin position="24"/>
        <end position="49"/>
    </location>
</feature>
<feature type="transmembrane region" description="Helical" evidence="1">
    <location>
        <begin position="69"/>
        <end position="91"/>
    </location>
</feature>
<dbReference type="RefSeq" id="WP_284292358.1">
    <property type="nucleotide sequence ID" value="NZ_BSUK01000001.1"/>
</dbReference>
<evidence type="ECO:0000313" key="3">
    <source>
        <dbReference type="Proteomes" id="UP001157091"/>
    </source>
</evidence>
<dbReference type="Proteomes" id="UP001157091">
    <property type="component" value="Unassembled WGS sequence"/>
</dbReference>
<dbReference type="Pfam" id="PF14019">
    <property type="entry name" value="DUF4235"/>
    <property type="match status" value="1"/>
</dbReference>
<dbReference type="EMBL" id="BSUK01000001">
    <property type="protein sequence ID" value="GMA23306.1"/>
    <property type="molecule type" value="Genomic_DNA"/>
</dbReference>
<name>A0ABQ6HXS6_9MICO</name>
<dbReference type="InterPro" id="IPR025329">
    <property type="entry name" value="DUF4235"/>
</dbReference>
<organism evidence="2 3">
    <name type="scientific">Luteimicrobium album</name>
    <dbReference type="NCBI Taxonomy" id="1054550"/>
    <lineage>
        <taxon>Bacteria</taxon>
        <taxon>Bacillati</taxon>
        <taxon>Actinomycetota</taxon>
        <taxon>Actinomycetes</taxon>
        <taxon>Micrococcales</taxon>
        <taxon>Luteimicrobium</taxon>
    </lineage>
</organism>
<evidence type="ECO:0000256" key="1">
    <source>
        <dbReference type="SAM" id="Phobius"/>
    </source>
</evidence>
<keyword evidence="1" id="KW-1133">Transmembrane helix</keyword>
<evidence type="ECO:0000313" key="2">
    <source>
        <dbReference type="EMBL" id="GMA23306.1"/>
    </source>
</evidence>
<keyword evidence="3" id="KW-1185">Reference proteome</keyword>
<proteinExistence type="predicted"/>
<accession>A0ABQ6HXS6</accession>
<keyword evidence="1" id="KW-0472">Membrane</keyword>